<dbReference type="EMBL" id="KN839855">
    <property type="protein sequence ID" value="KIJ62430.1"/>
    <property type="molecule type" value="Genomic_DNA"/>
</dbReference>
<evidence type="ECO:0000313" key="1">
    <source>
        <dbReference type="EMBL" id="KIJ62430.1"/>
    </source>
</evidence>
<accession>A0A0C9VW85</accession>
<proteinExistence type="predicted"/>
<dbReference type="AlphaFoldDB" id="A0A0C9VW85"/>
<reference evidence="1 2" key="1">
    <citation type="submission" date="2014-04" db="EMBL/GenBank/DDBJ databases">
        <title>Evolutionary Origins and Diversification of the Mycorrhizal Mutualists.</title>
        <authorList>
            <consortium name="DOE Joint Genome Institute"/>
            <consortium name="Mycorrhizal Genomics Consortium"/>
            <person name="Kohler A."/>
            <person name="Kuo A."/>
            <person name="Nagy L.G."/>
            <person name="Floudas D."/>
            <person name="Copeland A."/>
            <person name="Barry K.W."/>
            <person name="Cichocki N."/>
            <person name="Veneault-Fourrey C."/>
            <person name="LaButti K."/>
            <person name="Lindquist E.A."/>
            <person name="Lipzen A."/>
            <person name="Lundell T."/>
            <person name="Morin E."/>
            <person name="Murat C."/>
            <person name="Riley R."/>
            <person name="Ohm R."/>
            <person name="Sun H."/>
            <person name="Tunlid A."/>
            <person name="Henrissat B."/>
            <person name="Grigoriev I.V."/>
            <person name="Hibbett D.S."/>
            <person name="Martin F."/>
        </authorList>
    </citation>
    <scope>NUCLEOTIDE SEQUENCE [LARGE SCALE GENOMIC DNA]</scope>
    <source>
        <strain evidence="1 2">MD-312</strain>
    </source>
</reference>
<sequence length="96" mass="10595">MAPAPRLTFPPITLIRDIPCATHNHSELCAMKVHASTLRPHSRMNGIVQPQPHTIWIDTTVVLLPPTITDLLATINGIYAAAIDDMRDVVRDSVHL</sequence>
<protein>
    <submittedName>
        <fullName evidence="1">Uncharacterized protein</fullName>
    </submittedName>
</protein>
<organism evidence="1 2">
    <name type="scientific">Hydnomerulius pinastri MD-312</name>
    <dbReference type="NCBI Taxonomy" id="994086"/>
    <lineage>
        <taxon>Eukaryota</taxon>
        <taxon>Fungi</taxon>
        <taxon>Dikarya</taxon>
        <taxon>Basidiomycota</taxon>
        <taxon>Agaricomycotina</taxon>
        <taxon>Agaricomycetes</taxon>
        <taxon>Agaricomycetidae</taxon>
        <taxon>Boletales</taxon>
        <taxon>Boletales incertae sedis</taxon>
        <taxon>Leucogyrophana</taxon>
    </lineage>
</organism>
<name>A0A0C9VW85_9AGAM</name>
<dbReference type="Proteomes" id="UP000053820">
    <property type="component" value="Unassembled WGS sequence"/>
</dbReference>
<keyword evidence="2" id="KW-1185">Reference proteome</keyword>
<evidence type="ECO:0000313" key="2">
    <source>
        <dbReference type="Proteomes" id="UP000053820"/>
    </source>
</evidence>
<gene>
    <name evidence="1" type="ORF">HYDPIDRAFT_114547</name>
</gene>
<dbReference type="HOGENOM" id="CLU_2498150_0_0_1"/>